<evidence type="ECO:0000256" key="1">
    <source>
        <dbReference type="SAM" id="MobiDB-lite"/>
    </source>
</evidence>
<feature type="signal peptide" evidence="2">
    <location>
        <begin position="1"/>
        <end position="19"/>
    </location>
</feature>
<accession>A0A3L0W5N1</accession>
<dbReference type="EMBL" id="RNRV01000053">
    <property type="protein sequence ID" value="MHO06784.1"/>
    <property type="molecule type" value="Genomic_DNA"/>
</dbReference>
<protein>
    <recommendedName>
        <fullName evidence="4">DUF1176 domain-containing protein</fullName>
    </recommendedName>
</protein>
<evidence type="ECO:0008006" key="4">
    <source>
        <dbReference type="Google" id="ProtNLM"/>
    </source>
</evidence>
<dbReference type="AlphaFoldDB" id="A0A3L0W5N1"/>
<evidence type="ECO:0000256" key="2">
    <source>
        <dbReference type="SAM" id="SignalP"/>
    </source>
</evidence>
<evidence type="ECO:0000313" key="3">
    <source>
        <dbReference type="EMBL" id="MHO06784.1"/>
    </source>
</evidence>
<gene>
    <name evidence="3" type="ORF">D9F05_20960</name>
</gene>
<feature type="region of interest" description="Disordered" evidence="1">
    <location>
        <begin position="137"/>
        <end position="168"/>
    </location>
</feature>
<proteinExistence type="predicted"/>
<organism evidence="3">
    <name type="scientific">Escherichia coli</name>
    <dbReference type="NCBI Taxonomy" id="562"/>
    <lineage>
        <taxon>Bacteria</taxon>
        <taxon>Pseudomonadati</taxon>
        <taxon>Pseudomonadota</taxon>
        <taxon>Gammaproteobacteria</taxon>
        <taxon>Enterobacterales</taxon>
        <taxon>Enterobacteriaceae</taxon>
        <taxon>Escherichia</taxon>
    </lineage>
</organism>
<feature type="chain" id="PRO_5017985354" description="DUF1176 domain-containing protein" evidence="2">
    <location>
        <begin position="20"/>
        <end position="283"/>
    </location>
</feature>
<reference evidence="3" key="1">
    <citation type="submission" date="2018-10" db="EMBL/GenBank/DDBJ databases">
        <authorList>
            <consortium name="NARMS: The National Antimicrobial Resistance Monitoring System"/>
        </authorList>
    </citation>
    <scope>NUCLEOTIDE SEQUENCE [LARGE SCALE GENOMIC DNA]</scope>
    <source>
        <strain evidence="3">CVM N17EC0388</strain>
    </source>
</reference>
<keyword evidence="2" id="KW-0732">Signal</keyword>
<comment type="caution">
    <text evidence="3">The sequence shown here is derived from an EMBL/GenBank/DDBJ whole genome shotgun (WGS) entry which is preliminary data.</text>
</comment>
<sequence>MKQLVPLLTLAFTAPSAMASSPNDIWSYQDSDGVTLAQACNNKSTCEPIYKNSHYLALVNNRSQTGCATGDLLVAEHASRSFKKLDTGTCSASASIEVNTYNRLNNVDVMIGDRLIKRYPLDAWMWGEIRKAGKGASWSKAEENAKKPQTLNAPKGPPAQWVTEGGDDGPRYTLTQGQDYSRYVLEIKCAYLPPKADMPMQNELRYTRAYDASSSVEEIEVDGQRLSGKAKNQAEWTQLVNAILSASTLSIYSGQDQKATWTVMPTKSTSTCDYFNIYDAFNR</sequence>
<name>A0A3L0W5N1_ECOLX</name>